<dbReference type="Proteomes" id="UP000678499">
    <property type="component" value="Unassembled WGS sequence"/>
</dbReference>
<feature type="non-terminal residue" evidence="2">
    <location>
        <position position="99"/>
    </location>
</feature>
<name>A0A7R9C4A8_9CRUS</name>
<evidence type="ECO:0000256" key="1">
    <source>
        <dbReference type="SAM" id="Coils"/>
    </source>
</evidence>
<dbReference type="PANTHER" id="PTHR18911">
    <property type="entry name" value="CTCL TUMOR ANTIGEN HD-CL-01"/>
    <property type="match status" value="1"/>
</dbReference>
<dbReference type="GO" id="GO:0031267">
    <property type="term" value="F:small GTPase binding"/>
    <property type="evidence" value="ECO:0007669"/>
    <property type="project" value="TreeGrafter"/>
</dbReference>
<gene>
    <name evidence="2" type="ORF">NMOB1V02_LOCUS13456</name>
</gene>
<evidence type="ECO:0000313" key="2">
    <source>
        <dbReference type="EMBL" id="CAD7285854.1"/>
    </source>
</evidence>
<feature type="coiled-coil region" evidence="1">
    <location>
        <begin position="5"/>
        <end position="95"/>
    </location>
</feature>
<proteinExistence type="predicted"/>
<keyword evidence="1" id="KW-0175">Coiled coil</keyword>
<sequence>MNKEKENLLAKLKNMSNDKAKLAQSLDTKTSEVFQMVKEAERLKEEIVSRDVKIKWGQNKLKSEMDGHQETKLQLEKSYRQLQDLRDEANQVRVDCQNL</sequence>
<keyword evidence="3" id="KW-1185">Reference proteome</keyword>
<dbReference type="OrthoDB" id="5583482at2759"/>
<dbReference type="PANTHER" id="PTHR18911:SF5">
    <property type="entry name" value="COILED-COIL DOMAIN-CONTAINING PROTEIN 186"/>
    <property type="match status" value="1"/>
</dbReference>
<dbReference type="EMBL" id="OA907756">
    <property type="protein sequence ID" value="CAD7285854.1"/>
    <property type="molecule type" value="Genomic_DNA"/>
</dbReference>
<accession>A0A7R9C4A8</accession>
<dbReference type="InterPro" id="IPR038830">
    <property type="entry name" value="CCDC186"/>
</dbReference>
<dbReference type="EMBL" id="CAJPEX010025719">
    <property type="protein sequence ID" value="CAG0926006.1"/>
    <property type="molecule type" value="Genomic_DNA"/>
</dbReference>
<organism evidence="2">
    <name type="scientific">Notodromas monacha</name>
    <dbReference type="NCBI Taxonomy" id="399045"/>
    <lineage>
        <taxon>Eukaryota</taxon>
        <taxon>Metazoa</taxon>
        <taxon>Ecdysozoa</taxon>
        <taxon>Arthropoda</taxon>
        <taxon>Crustacea</taxon>
        <taxon>Oligostraca</taxon>
        <taxon>Ostracoda</taxon>
        <taxon>Podocopa</taxon>
        <taxon>Podocopida</taxon>
        <taxon>Cypridocopina</taxon>
        <taxon>Cypridoidea</taxon>
        <taxon>Cyprididae</taxon>
        <taxon>Notodromas</taxon>
    </lineage>
</organism>
<dbReference type="GO" id="GO:0005802">
    <property type="term" value="C:trans-Golgi network"/>
    <property type="evidence" value="ECO:0007669"/>
    <property type="project" value="TreeGrafter"/>
</dbReference>
<evidence type="ECO:0000313" key="3">
    <source>
        <dbReference type="Proteomes" id="UP000678499"/>
    </source>
</evidence>
<dbReference type="AlphaFoldDB" id="A0A7R9C4A8"/>
<dbReference type="GO" id="GO:0099518">
    <property type="term" value="P:vesicle cytoskeletal trafficking"/>
    <property type="evidence" value="ECO:0007669"/>
    <property type="project" value="TreeGrafter"/>
</dbReference>
<reference evidence="2" key="1">
    <citation type="submission" date="2020-11" db="EMBL/GenBank/DDBJ databases">
        <authorList>
            <person name="Tran Van P."/>
        </authorList>
    </citation>
    <scope>NUCLEOTIDE SEQUENCE</scope>
</reference>
<protein>
    <submittedName>
        <fullName evidence="2">Uncharacterized protein</fullName>
    </submittedName>
</protein>